<reference evidence="1 2" key="1">
    <citation type="journal article" date="2019" name="Genome Biol. Evol.">
        <title>Day and night: Metabolic profiles and evolutionary relationships of six axenic non-marine cyanobacteria.</title>
        <authorList>
            <person name="Will S.E."/>
            <person name="Henke P."/>
            <person name="Boedeker C."/>
            <person name="Huang S."/>
            <person name="Brinkmann H."/>
            <person name="Rohde M."/>
            <person name="Jarek M."/>
            <person name="Friedl T."/>
            <person name="Seufert S."/>
            <person name="Schumacher M."/>
            <person name="Overmann J."/>
            <person name="Neumann-Schaal M."/>
            <person name="Petersen J."/>
        </authorList>
    </citation>
    <scope>NUCLEOTIDE SEQUENCE [LARGE SCALE GENOMIC DNA]</scope>
    <source>
        <strain evidence="1 2">SAG 39.79</strain>
    </source>
</reference>
<protein>
    <submittedName>
        <fullName evidence="1">Uncharacterized protein</fullName>
    </submittedName>
</protein>
<dbReference type="EMBL" id="RSCK01000001">
    <property type="protein sequence ID" value="RUT14523.1"/>
    <property type="molecule type" value="Genomic_DNA"/>
</dbReference>
<sequence length="141" mass="16851">MANTKKLSLINDAAMGEYRIEAYDSRKYNAVFYSIRELYGKVAQRQLGEAFDWETFKQHFEISFGKAEERKYTMEQLLAFAKDKFDYSLEKLIEYNQRSWQRREQWLKRQATYRKLELVEQPITRGDSSFVAEVAAEEIAY</sequence>
<organism evidence="1 2">
    <name type="scientific">Chroococcidiopsis cubana SAG 39.79</name>
    <dbReference type="NCBI Taxonomy" id="388085"/>
    <lineage>
        <taxon>Bacteria</taxon>
        <taxon>Bacillati</taxon>
        <taxon>Cyanobacteriota</taxon>
        <taxon>Cyanophyceae</taxon>
        <taxon>Chroococcidiopsidales</taxon>
        <taxon>Chroococcidiopsidaceae</taxon>
        <taxon>Chroococcidiopsis</taxon>
    </lineage>
</organism>
<keyword evidence="2" id="KW-1185">Reference proteome</keyword>
<dbReference type="AlphaFoldDB" id="A0AB37USU9"/>
<dbReference type="RefSeq" id="WP_106165855.1">
    <property type="nucleotide sequence ID" value="NZ_JAVKZF010000005.1"/>
</dbReference>
<accession>A0AB37USU9</accession>
<comment type="caution">
    <text evidence="1">The sequence shown here is derived from an EMBL/GenBank/DDBJ whole genome shotgun (WGS) entry which is preliminary data.</text>
</comment>
<gene>
    <name evidence="1" type="ORF">DSM107010_00690</name>
</gene>
<name>A0AB37USU9_9CYAN</name>
<evidence type="ECO:0000313" key="1">
    <source>
        <dbReference type="EMBL" id="RUT14523.1"/>
    </source>
</evidence>
<dbReference type="Proteomes" id="UP000282574">
    <property type="component" value="Unassembled WGS sequence"/>
</dbReference>
<proteinExistence type="predicted"/>
<evidence type="ECO:0000313" key="2">
    <source>
        <dbReference type="Proteomes" id="UP000282574"/>
    </source>
</evidence>